<evidence type="ECO:0000313" key="3">
    <source>
        <dbReference type="Proteomes" id="UP000799776"/>
    </source>
</evidence>
<feature type="compositionally biased region" description="Basic and acidic residues" evidence="1">
    <location>
        <begin position="51"/>
        <end position="64"/>
    </location>
</feature>
<dbReference type="PANTHER" id="PTHR42085:SF8">
    <property type="entry name" value="F-BOX DOMAIN-CONTAINING PROTEIN"/>
    <property type="match status" value="1"/>
</dbReference>
<sequence>MGRILRSSTKSVPLMTSPASTQGESGKHTGSKTRKHRKPPALSRQVASSLHDQRRQSTRQEIKTASRKNPARSTRKDAGRSQGKIQRPKDVVPEGNDSSGDYDDDTLQPSPSASPPFPFLHLPRELRDLIYDNIIRSGKHHHTKHPCRACCLVILPISQQFQDQVRWRHLRHYFDLLDSSIPSTCRQIRTEFLSAFFPAFRPFVTLHAWPGQKPRDTVSTFEQWMGLIGPISAAQIRHLDVQFGFKDATYRSSILSIMRLDFASFPTKLAFFKGPGESEHTDAELTVFAYTAYGVLSRFDWIRLSILEREANGGEGLGRKDVIGLARSCLKFGDRSRGFSDEEIERKFRTEALNGWGIRHRQEKLGVKGLEGKGRAIVEMLVVFGRELDGLRWRWAGWELGPHGWVWNGGGKINE</sequence>
<dbReference type="AlphaFoldDB" id="A0A9P4HZ93"/>
<feature type="compositionally biased region" description="Basic residues" evidence="1">
    <location>
        <begin position="29"/>
        <end position="39"/>
    </location>
</feature>
<dbReference type="PANTHER" id="PTHR42085">
    <property type="entry name" value="F-BOX DOMAIN-CONTAINING PROTEIN"/>
    <property type="match status" value="1"/>
</dbReference>
<evidence type="ECO:0008006" key="4">
    <source>
        <dbReference type="Google" id="ProtNLM"/>
    </source>
</evidence>
<name>A0A9P4HZ93_9PEZI</name>
<protein>
    <recommendedName>
        <fullName evidence="4">F-box domain-containing protein</fullName>
    </recommendedName>
</protein>
<keyword evidence="3" id="KW-1185">Reference proteome</keyword>
<dbReference type="Proteomes" id="UP000799776">
    <property type="component" value="Unassembled WGS sequence"/>
</dbReference>
<reference evidence="2" key="1">
    <citation type="journal article" date="2020" name="Stud. Mycol.">
        <title>101 Dothideomycetes genomes: a test case for predicting lifestyles and emergence of pathogens.</title>
        <authorList>
            <person name="Haridas S."/>
            <person name="Albert R."/>
            <person name="Binder M."/>
            <person name="Bloem J."/>
            <person name="Labutti K."/>
            <person name="Salamov A."/>
            <person name="Andreopoulos B."/>
            <person name="Baker S."/>
            <person name="Barry K."/>
            <person name="Bills G."/>
            <person name="Bluhm B."/>
            <person name="Cannon C."/>
            <person name="Castanera R."/>
            <person name="Culley D."/>
            <person name="Daum C."/>
            <person name="Ezra D."/>
            <person name="Gonzalez J."/>
            <person name="Henrissat B."/>
            <person name="Kuo A."/>
            <person name="Liang C."/>
            <person name="Lipzen A."/>
            <person name="Lutzoni F."/>
            <person name="Magnuson J."/>
            <person name="Mondo S."/>
            <person name="Nolan M."/>
            <person name="Ohm R."/>
            <person name="Pangilinan J."/>
            <person name="Park H.-J."/>
            <person name="Ramirez L."/>
            <person name="Alfaro M."/>
            <person name="Sun H."/>
            <person name="Tritt A."/>
            <person name="Yoshinaga Y."/>
            <person name="Zwiers L.-H."/>
            <person name="Turgeon B."/>
            <person name="Goodwin S."/>
            <person name="Spatafora J."/>
            <person name="Crous P."/>
            <person name="Grigoriev I."/>
        </authorList>
    </citation>
    <scope>NUCLEOTIDE SEQUENCE</scope>
    <source>
        <strain evidence="2">CBS 121410</strain>
    </source>
</reference>
<comment type="caution">
    <text evidence="2">The sequence shown here is derived from an EMBL/GenBank/DDBJ whole genome shotgun (WGS) entry which is preliminary data.</text>
</comment>
<feature type="region of interest" description="Disordered" evidence="1">
    <location>
        <begin position="1"/>
        <end position="118"/>
    </location>
</feature>
<accession>A0A9P4HZ93</accession>
<evidence type="ECO:0000256" key="1">
    <source>
        <dbReference type="SAM" id="MobiDB-lite"/>
    </source>
</evidence>
<organism evidence="2 3">
    <name type="scientific">Saccharata proteae CBS 121410</name>
    <dbReference type="NCBI Taxonomy" id="1314787"/>
    <lineage>
        <taxon>Eukaryota</taxon>
        <taxon>Fungi</taxon>
        <taxon>Dikarya</taxon>
        <taxon>Ascomycota</taxon>
        <taxon>Pezizomycotina</taxon>
        <taxon>Dothideomycetes</taxon>
        <taxon>Dothideomycetes incertae sedis</taxon>
        <taxon>Botryosphaeriales</taxon>
        <taxon>Saccharataceae</taxon>
        <taxon>Saccharata</taxon>
    </lineage>
</organism>
<feature type="compositionally biased region" description="Polar residues" evidence="1">
    <location>
        <begin position="1"/>
        <end position="11"/>
    </location>
</feature>
<proteinExistence type="predicted"/>
<dbReference type="EMBL" id="ML978718">
    <property type="protein sequence ID" value="KAF2087950.1"/>
    <property type="molecule type" value="Genomic_DNA"/>
</dbReference>
<dbReference type="InterPro" id="IPR038883">
    <property type="entry name" value="AN11006-like"/>
</dbReference>
<gene>
    <name evidence="2" type="ORF">K490DRAFT_65230</name>
</gene>
<evidence type="ECO:0000313" key="2">
    <source>
        <dbReference type="EMBL" id="KAF2087950.1"/>
    </source>
</evidence>